<dbReference type="EC" id="3.1.3.48" evidence="8"/>
<comment type="similarity">
    <text evidence="2">Belongs to the low molecular weight phosphotyrosine protein phosphatase family.</text>
</comment>
<dbReference type="GO" id="GO:0004725">
    <property type="term" value="F:protein tyrosine phosphatase activity"/>
    <property type="evidence" value="ECO:0007669"/>
    <property type="project" value="UniProtKB-EC"/>
</dbReference>
<dbReference type="EMBL" id="JACHGJ010000007">
    <property type="protein sequence ID" value="MBB6481630.1"/>
    <property type="molecule type" value="Genomic_DNA"/>
</dbReference>
<keyword evidence="5" id="KW-0904">Protein phosphatase</keyword>
<evidence type="ECO:0000256" key="4">
    <source>
        <dbReference type="ARBA" id="ARBA00022801"/>
    </source>
</evidence>
<evidence type="ECO:0000256" key="6">
    <source>
        <dbReference type="PIRSR" id="PIRSR617867-1"/>
    </source>
</evidence>
<dbReference type="Pfam" id="PF01451">
    <property type="entry name" value="LMWPc"/>
    <property type="match status" value="1"/>
</dbReference>
<dbReference type="AlphaFoldDB" id="A0A841RF58"/>
<dbReference type="CDD" id="cd16343">
    <property type="entry name" value="LMWPTP"/>
    <property type="match status" value="1"/>
</dbReference>
<dbReference type="PRINTS" id="PR00719">
    <property type="entry name" value="LMWPTPASE"/>
</dbReference>
<protein>
    <submittedName>
        <fullName evidence="8">Protein-tyrosine phosphatase</fullName>
        <ecNumber evidence="8">3.1.3.48</ecNumber>
    </submittedName>
</protein>
<evidence type="ECO:0000256" key="2">
    <source>
        <dbReference type="ARBA" id="ARBA00011063"/>
    </source>
</evidence>
<proteinExistence type="inferred from homology"/>
<evidence type="ECO:0000259" key="7">
    <source>
        <dbReference type="SMART" id="SM00226"/>
    </source>
</evidence>
<keyword evidence="9" id="KW-1185">Reference proteome</keyword>
<dbReference type="Gene3D" id="3.40.50.2300">
    <property type="match status" value="1"/>
</dbReference>
<dbReference type="Proteomes" id="UP000587760">
    <property type="component" value="Unassembled WGS sequence"/>
</dbReference>
<dbReference type="PANTHER" id="PTHR11717">
    <property type="entry name" value="LOW MOLECULAR WEIGHT PROTEIN TYROSINE PHOSPHATASE"/>
    <property type="match status" value="1"/>
</dbReference>
<sequence length="158" mass="18184">MSVKRVMFVCLGNICRSPLAHAVFQEIVNQRGLTDQYEIQSSGTCAYHVGEPSDSRMKKTALDHGVKIKHRARQIFRYDLEDYDYIFAMDHNNFNNLKRLTANEGLLARIRMFRDYDPEGPGDVPDPYYGGQEGFENVFTIVQRTCDHILDLMESGEL</sequence>
<evidence type="ECO:0000256" key="1">
    <source>
        <dbReference type="ARBA" id="ARBA00004496"/>
    </source>
</evidence>
<evidence type="ECO:0000313" key="9">
    <source>
        <dbReference type="Proteomes" id="UP000587760"/>
    </source>
</evidence>
<feature type="active site" description="Proton donor" evidence="6">
    <location>
        <position position="126"/>
    </location>
</feature>
<gene>
    <name evidence="8" type="ORF">HNR50_003310</name>
</gene>
<evidence type="ECO:0000313" key="8">
    <source>
        <dbReference type="EMBL" id="MBB6481630.1"/>
    </source>
</evidence>
<dbReference type="InterPro" id="IPR023485">
    <property type="entry name" value="Ptyr_pPase"/>
</dbReference>
<evidence type="ECO:0000256" key="3">
    <source>
        <dbReference type="ARBA" id="ARBA00022490"/>
    </source>
</evidence>
<dbReference type="FunFam" id="3.40.50.2300:FF:000105">
    <property type="entry name" value="Low molecular weight phosphotyrosine protein"/>
    <property type="match status" value="1"/>
</dbReference>
<feature type="domain" description="Phosphotyrosine protein phosphatase I" evidence="7">
    <location>
        <begin position="4"/>
        <end position="152"/>
    </location>
</feature>
<accession>A0A841RF58</accession>
<feature type="active site" evidence="6">
    <location>
        <position position="16"/>
    </location>
</feature>
<dbReference type="SMART" id="SM00226">
    <property type="entry name" value="LMWPc"/>
    <property type="match status" value="1"/>
</dbReference>
<comment type="caution">
    <text evidence="8">The sequence shown here is derived from an EMBL/GenBank/DDBJ whole genome shotgun (WGS) entry which is preliminary data.</text>
</comment>
<feature type="active site" description="Nucleophile" evidence="6">
    <location>
        <position position="10"/>
    </location>
</feature>
<evidence type="ECO:0000256" key="5">
    <source>
        <dbReference type="ARBA" id="ARBA00022912"/>
    </source>
</evidence>
<comment type="subcellular location">
    <subcellularLocation>
        <location evidence="1">Cytoplasm</location>
    </subcellularLocation>
</comment>
<dbReference type="RefSeq" id="WP_184747868.1">
    <property type="nucleotide sequence ID" value="NZ_JACHGJ010000007.1"/>
</dbReference>
<dbReference type="SUPFAM" id="SSF52788">
    <property type="entry name" value="Phosphotyrosine protein phosphatases I"/>
    <property type="match status" value="1"/>
</dbReference>
<name>A0A841RF58_9SPIO</name>
<dbReference type="InterPro" id="IPR050438">
    <property type="entry name" value="LMW_PTPase"/>
</dbReference>
<keyword evidence="3" id="KW-0963">Cytoplasm</keyword>
<dbReference type="InterPro" id="IPR036196">
    <property type="entry name" value="Ptyr_pPase_sf"/>
</dbReference>
<dbReference type="PANTHER" id="PTHR11717:SF7">
    <property type="entry name" value="LOW MOLECULAR WEIGHT PHOSPHOTYROSINE PROTEIN PHOSPHATASE"/>
    <property type="match status" value="1"/>
</dbReference>
<organism evidence="8 9">
    <name type="scientific">Spirochaeta isovalerica</name>
    <dbReference type="NCBI Taxonomy" id="150"/>
    <lineage>
        <taxon>Bacteria</taxon>
        <taxon>Pseudomonadati</taxon>
        <taxon>Spirochaetota</taxon>
        <taxon>Spirochaetia</taxon>
        <taxon>Spirochaetales</taxon>
        <taxon>Spirochaetaceae</taxon>
        <taxon>Spirochaeta</taxon>
    </lineage>
</organism>
<reference evidence="8 9" key="1">
    <citation type="submission" date="2020-08" db="EMBL/GenBank/DDBJ databases">
        <title>Genomic Encyclopedia of Type Strains, Phase IV (KMG-IV): sequencing the most valuable type-strain genomes for metagenomic binning, comparative biology and taxonomic classification.</title>
        <authorList>
            <person name="Goeker M."/>
        </authorList>
    </citation>
    <scope>NUCLEOTIDE SEQUENCE [LARGE SCALE GENOMIC DNA]</scope>
    <source>
        <strain evidence="8 9">DSM 2461</strain>
    </source>
</reference>
<dbReference type="InterPro" id="IPR017867">
    <property type="entry name" value="Tyr_phospatase_low_mol_wt"/>
</dbReference>
<keyword evidence="4 8" id="KW-0378">Hydrolase</keyword>
<dbReference type="GO" id="GO:0005737">
    <property type="term" value="C:cytoplasm"/>
    <property type="evidence" value="ECO:0007669"/>
    <property type="project" value="UniProtKB-SubCell"/>
</dbReference>